<dbReference type="EMBL" id="GBRH01186624">
    <property type="protein sequence ID" value="JAE11272.1"/>
    <property type="molecule type" value="Transcribed_RNA"/>
</dbReference>
<reference evidence="1" key="2">
    <citation type="journal article" date="2015" name="Data Brief">
        <title>Shoot transcriptome of the giant reed, Arundo donax.</title>
        <authorList>
            <person name="Barrero R.A."/>
            <person name="Guerrero F.D."/>
            <person name="Moolhuijzen P."/>
            <person name="Goolsby J.A."/>
            <person name="Tidwell J."/>
            <person name="Bellgard S.E."/>
            <person name="Bellgard M.I."/>
        </authorList>
    </citation>
    <scope>NUCLEOTIDE SEQUENCE</scope>
    <source>
        <tissue evidence="1">Shoot tissue taken approximately 20 cm above the soil surface</tissue>
    </source>
</reference>
<accession>A0A0A9FFZ2</accession>
<evidence type="ECO:0000313" key="1">
    <source>
        <dbReference type="EMBL" id="JAE11272.1"/>
    </source>
</evidence>
<reference evidence="1" key="1">
    <citation type="submission" date="2014-09" db="EMBL/GenBank/DDBJ databases">
        <authorList>
            <person name="Magalhaes I.L.F."/>
            <person name="Oliveira U."/>
            <person name="Santos F.R."/>
            <person name="Vidigal T.H.D.A."/>
            <person name="Brescovit A.D."/>
            <person name="Santos A.J."/>
        </authorList>
    </citation>
    <scope>NUCLEOTIDE SEQUENCE</scope>
    <source>
        <tissue evidence="1">Shoot tissue taken approximately 20 cm above the soil surface</tissue>
    </source>
</reference>
<organism evidence="1">
    <name type="scientific">Arundo donax</name>
    <name type="common">Giant reed</name>
    <name type="synonym">Donax arundinaceus</name>
    <dbReference type="NCBI Taxonomy" id="35708"/>
    <lineage>
        <taxon>Eukaryota</taxon>
        <taxon>Viridiplantae</taxon>
        <taxon>Streptophyta</taxon>
        <taxon>Embryophyta</taxon>
        <taxon>Tracheophyta</taxon>
        <taxon>Spermatophyta</taxon>
        <taxon>Magnoliopsida</taxon>
        <taxon>Liliopsida</taxon>
        <taxon>Poales</taxon>
        <taxon>Poaceae</taxon>
        <taxon>PACMAD clade</taxon>
        <taxon>Arundinoideae</taxon>
        <taxon>Arundineae</taxon>
        <taxon>Arundo</taxon>
    </lineage>
</organism>
<dbReference type="AlphaFoldDB" id="A0A0A9FFZ2"/>
<name>A0A0A9FFZ2_ARUDO</name>
<sequence length="76" mass="8945">MRARRLACSRVWMASKWRSRASRARKRRPQTRQRCVVAAAADAAGAGRRWEGWRKAAERRRRPKEVAVRWRRTAAS</sequence>
<proteinExistence type="predicted"/>
<protein>
    <submittedName>
        <fullName evidence="1">Uncharacterized protein</fullName>
    </submittedName>
</protein>